<evidence type="ECO:0000256" key="1">
    <source>
        <dbReference type="SAM" id="SignalP"/>
    </source>
</evidence>
<name>A0ABD3Y8J7_9GAMM</name>
<protein>
    <recommendedName>
        <fullName evidence="4">Secreted protein</fullName>
    </recommendedName>
</protein>
<proteinExistence type="predicted"/>
<dbReference type="AlphaFoldDB" id="A0ABD3Y8J7"/>
<dbReference type="PROSITE" id="PS51257">
    <property type="entry name" value="PROKAR_LIPOPROTEIN"/>
    <property type="match status" value="1"/>
</dbReference>
<dbReference type="EMBL" id="JJNZ01000043">
    <property type="protein sequence ID" value="KDC50329.1"/>
    <property type="molecule type" value="Genomic_DNA"/>
</dbReference>
<gene>
    <name evidence="2" type="ORF">DC53_13095</name>
</gene>
<evidence type="ECO:0008006" key="4">
    <source>
        <dbReference type="Google" id="ProtNLM"/>
    </source>
</evidence>
<evidence type="ECO:0000313" key="3">
    <source>
        <dbReference type="Proteomes" id="UP000027154"/>
    </source>
</evidence>
<keyword evidence="1" id="KW-0732">Signal</keyword>
<sequence>MTNTNLRRLGLTFMCLIIACVCIHLANSPNDKPIEDGNIKFYKVDVPPRFTKKILNSNSASKSIVKKPQYIIMLNKALLIGAQQQRIEKISDILKMWIKKAPYSCLSWLNQQRATKERTLYISKVMRILISENLSIASDIILSTQEFYSNLNIVNEYLNAQAKVNPYYAIDWLNALDNSNIKKEAELSLLKVWAKHDPIQLLEYLEINTQIKANDRKLIQHELALQLTSQNPQKLQDEFYTYPSLLQPDLAYSIISQWPEGELNKALEWIHMLEGEEAKFYAIQSYIDYTGSSIVGLTPLIEQIHNPTLRARLFDKL</sequence>
<feature type="signal peptide" evidence="1">
    <location>
        <begin position="1"/>
        <end position="26"/>
    </location>
</feature>
<dbReference type="RefSeq" id="WP_033023827.1">
    <property type="nucleotide sequence ID" value="NZ_JJNZ01000043.1"/>
</dbReference>
<accession>A0ABD3Y8J7</accession>
<dbReference type="Proteomes" id="UP000027154">
    <property type="component" value="Unassembled WGS sequence"/>
</dbReference>
<feature type="chain" id="PRO_5044781272" description="Secreted protein" evidence="1">
    <location>
        <begin position="27"/>
        <end position="317"/>
    </location>
</feature>
<evidence type="ECO:0000313" key="2">
    <source>
        <dbReference type="EMBL" id="KDC50329.1"/>
    </source>
</evidence>
<comment type="caution">
    <text evidence="2">The sequence shown here is derived from an EMBL/GenBank/DDBJ whole genome shotgun (WGS) entry which is preliminary data.</text>
</comment>
<reference evidence="2 3" key="1">
    <citation type="submission" date="2014-04" db="EMBL/GenBank/DDBJ databases">
        <title>Pseudoalteromonas galatheae sp. nov., isolated from a deep-sea polychaete near Canal Concepcion, Chile.</title>
        <authorList>
            <person name="Machado H.R."/>
            <person name="Gram L."/>
            <person name="Vynne N.G."/>
        </authorList>
    </citation>
    <scope>NUCLEOTIDE SEQUENCE [LARGE SCALE GENOMIC DNA]</scope>
    <source>
        <strain evidence="2 3">KMM216</strain>
    </source>
</reference>
<organism evidence="2 3">
    <name type="scientific">Pseudoalteromonas fuliginea</name>
    <dbReference type="NCBI Taxonomy" id="1872678"/>
    <lineage>
        <taxon>Bacteria</taxon>
        <taxon>Pseudomonadati</taxon>
        <taxon>Pseudomonadota</taxon>
        <taxon>Gammaproteobacteria</taxon>
        <taxon>Alteromonadales</taxon>
        <taxon>Pseudoalteromonadaceae</taxon>
        <taxon>Pseudoalteromonas</taxon>
    </lineage>
</organism>